<dbReference type="InterPro" id="IPR015633">
    <property type="entry name" value="E2F"/>
</dbReference>
<sequence>MADNQQSRFEKSLGLLTTRFVTLLQKAKDGVLDLKVAADLLEVRQKRRIYDITNVLEGIGLIEKKSKNSIQWKGAGPGCNTQEVGEKLSDLKDEIKKLEDHEHLLDTHTQWIQQSIKNIENDIVNKKYAYISYEDVKENFPDDFVLGIQAPPDTELSVPNMAQVNIAEDEEREINYEMLLKSNSGEIKVYMVQPDLAKTYDNKVLEMRLQEESKGMKRVKEEDEKKEETNVKPKRKVGRPPKGISKHGSTLSDEEDEDDPELIEAKIVLRDVNTSDIIQGELEILDQFYSDICGPLVRLSPPPGEKDYQFNLSENEGIFDLFDIAAKTVDLHSSLSEN</sequence>
<protein>
    <recommendedName>
        <fullName evidence="7">E2F/DP family winged-helix DNA-binding domain-containing protein</fullName>
    </recommendedName>
</protein>
<dbReference type="GO" id="GO:0046983">
    <property type="term" value="F:protein dimerization activity"/>
    <property type="evidence" value="ECO:0007669"/>
    <property type="project" value="InterPro"/>
</dbReference>
<dbReference type="SUPFAM" id="SSF46785">
    <property type="entry name" value="Winged helix' DNA-binding domain"/>
    <property type="match status" value="1"/>
</dbReference>
<dbReference type="InterPro" id="IPR003316">
    <property type="entry name" value="E2F_WHTH_DNA-bd_dom"/>
</dbReference>
<comment type="subcellular location">
    <subcellularLocation>
        <location evidence="5">Nucleus</location>
    </subcellularLocation>
</comment>
<evidence type="ECO:0000313" key="8">
    <source>
        <dbReference type="EMBL" id="KAF7388813.1"/>
    </source>
</evidence>
<keyword evidence="9" id="KW-1185">Reference proteome</keyword>
<comment type="caution">
    <text evidence="8">The sequence shown here is derived from an EMBL/GenBank/DDBJ whole genome shotgun (WGS) entry which is preliminary data.</text>
</comment>
<dbReference type="PANTHER" id="PTHR12081:SF18">
    <property type="entry name" value="TRANSCRIPTION FACTOR E2F2-RELATED"/>
    <property type="match status" value="1"/>
</dbReference>
<proteinExistence type="inferred from homology"/>
<dbReference type="SMART" id="SM01372">
    <property type="entry name" value="E2F_TDP"/>
    <property type="match status" value="1"/>
</dbReference>
<dbReference type="AlphaFoldDB" id="A0A834JHI9"/>
<dbReference type="CDD" id="cd14660">
    <property type="entry name" value="E2F_DD"/>
    <property type="match status" value="1"/>
</dbReference>
<reference evidence="8" key="1">
    <citation type="journal article" date="2020" name="G3 (Bethesda)">
        <title>High-Quality Assemblies for Three Invasive Social Wasps from the &lt;i&gt;Vespula&lt;/i&gt; Genus.</title>
        <authorList>
            <person name="Harrop T.W.R."/>
            <person name="Guhlin J."/>
            <person name="McLaughlin G.M."/>
            <person name="Permina E."/>
            <person name="Stockwell P."/>
            <person name="Gilligan J."/>
            <person name="Le Lec M.F."/>
            <person name="Gruber M.A.M."/>
            <person name="Quinn O."/>
            <person name="Lovegrove M."/>
            <person name="Duncan E.J."/>
            <person name="Remnant E.J."/>
            <person name="Van Eeckhoven J."/>
            <person name="Graham B."/>
            <person name="Knapp R.A."/>
            <person name="Langford K.W."/>
            <person name="Kronenberg Z."/>
            <person name="Press M.O."/>
            <person name="Eacker S.M."/>
            <person name="Wilson-Rankin E.E."/>
            <person name="Purcell J."/>
            <person name="Lester P.J."/>
            <person name="Dearden P.K."/>
        </authorList>
    </citation>
    <scope>NUCLEOTIDE SEQUENCE</scope>
    <source>
        <strain evidence="8">Marl-1</strain>
    </source>
</reference>
<gene>
    <name evidence="8" type="ORF">HZH66_009950</name>
</gene>
<evidence type="ECO:0000256" key="3">
    <source>
        <dbReference type="ARBA" id="ARBA00023125"/>
    </source>
</evidence>
<name>A0A834JHI9_VESVU</name>
<dbReference type="SUPFAM" id="SSF144074">
    <property type="entry name" value="E2F-DP heterodimerization region"/>
    <property type="match status" value="1"/>
</dbReference>
<dbReference type="InterPro" id="IPR036390">
    <property type="entry name" value="WH_DNA-bd_sf"/>
</dbReference>
<dbReference type="Pfam" id="PF02319">
    <property type="entry name" value="WHD_E2F_TDP"/>
    <property type="match status" value="1"/>
</dbReference>
<evidence type="ECO:0000256" key="1">
    <source>
        <dbReference type="ARBA" id="ARBA00010940"/>
    </source>
</evidence>
<dbReference type="Pfam" id="PF16421">
    <property type="entry name" value="E2F_CC-MB"/>
    <property type="match status" value="1"/>
</dbReference>
<keyword evidence="3 5" id="KW-0238">DNA-binding</keyword>
<dbReference type="InterPro" id="IPR036388">
    <property type="entry name" value="WH-like_DNA-bd_sf"/>
</dbReference>
<keyword evidence="2 5" id="KW-0805">Transcription regulation</keyword>
<dbReference type="InterPro" id="IPR032198">
    <property type="entry name" value="E2F_CC-MB"/>
</dbReference>
<dbReference type="Proteomes" id="UP000614350">
    <property type="component" value="Unassembled WGS sequence"/>
</dbReference>
<dbReference type="GO" id="GO:0000981">
    <property type="term" value="F:DNA-binding transcription factor activity, RNA polymerase II-specific"/>
    <property type="evidence" value="ECO:0007669"/>
    <property type="project" value="TreeGrafter"/>
</dbReference>
<feature type="region of interest" description="Disordered" evidence="6">
    <location>
        <begin position="211"/>
        <end position="258"/>
    </location>
</feature>
<organism evidence="8 9">
    <name type="scientific">Vespula vulgaris</name>
    <name type="common">Yellow jacket</name>
    <name type="synonym">Wasp</name>
    <dbReference type="NCBI Taxonomy" id="7454"/>
    <lineage>
        <taxon>Eukaryota</taxon>
        <taxon>Metazoa</taxon>
        <taxon>Ecdysozoa</taxon>
        <taxon>Arthropoda</taxon>
        <taxon>Hexapoda</taxon>
        <taxon>Insecta</taxon>
        <taxon>Pterygota</taxon>
        <taxon>Neoptera</taxon>
        <taxon>Endopterygota</taxon>
        <taxon>Hymenoptera</taxon>
        <taxon>Apocrita</taxon>
        <taxon>Aculeata</taxon>
        <taxon>Vespoidea</taxon>
        <taxon>Vespidae</taxon>
        <taxon>Vespinae</taxon>
        <taxon>Vespula</taxon>
    </lineage>
</organism>
<evidence type="ECO:0000256" key="5">
    <source>
        <dbReference type="RuleBase" id="RU003796"/>
    </source>
</evidence>
<dbReference type="Gene3D" id="1.10.10.10">
    <property type="entry name" value="Winged helix-like DNA-binding domain superfamily/Winged helix DNA-binding domain"/>
    <property type="match status" value="1"/>
</dbReference>
<evidence type="ECO:0000256" key="4">
    <source>
        <dbReference type="ARBA" id="ARBA00023163"/>
    </source>
</evidence>
<dbReference type="FunFam" id="1.10.10.10:FF:000008">
    <property type="entry name" value="E2F transcription factor 1"/>
    <property type="match status" value="1"/>
</dbReference>
<accession>A0A834JHI9</accession>
<feature type="compositionally biased region" description="Basic and acidic residues" evidence="6">
    <location>
        <begin position="211"/>
        <end position="231"/>
    </location>
</feature>
<feature type="domain" description="E2F/DP family winged-helix DNA-binding" evidence="7">
    <location>
        <begin position="8"/>
        <end position="74"/>
    </location>
</feature>
<evidence type="ECO:0000256" key="2">
    <source>
        <dbReference type="ARBA" id="ARBA00023015"/>
    </source>
</evidence>
<dbReference type="InterPro" id="IPR037241">
    <property type="entry name" value="E2F-DP_heterodim"/>
</dbReference>
<comment type="similarity">
    <text evidence="1 5">Belongs to the E2F/DP family.</text>
</comment>
<evidence type="ECO:0000259" key="7">
    <source>
        <dbReference type="SMART" id="SM01372"/>
    </source>
</evidence>
<dbReference type="Gene3D" id="6.10.250.540">
    <property type="match status" value="1"/>
</dbReference>
<keyword evidence="5" id="KW-0539">Nucleus</keyword>
<dbReference type="GO" id="GO:0000978">
    <property type="term" value="F:RNA polymerase II cis-regulatory region sequence-specific DNA binding"/>
    <property type="evidence" value="ECO:0007669"/>
    <property type="project" value="InterPro"/>
</dbReference>
<dbReference type="GO" id="GO:0090575">
    <property type="term" value="C:RNA polymerase II transcription regulator complex"/>
    <property type="evidence" value="ECO:0007669"/>
    <property type="project" value="TreeGrafter"/>
</dbReference>
<keyword evidence="4 5" id="KW-0804">Transcription</keyword>
<evidence type="ECO:0000256" key="6">
    <source>
        <dbReference type="SAM" id="MobiDB-lite"/>
    </source>
</evidence>
<evidence type="ECO:0000313" key="9">
    <source>
        <dbReference type="Proteomes" id="UP000614350"/>
    </source>
</evidence>
<dbReference type="PANTHER" id="PTHR12081">
    <property type="entry name" value="TRANSCRIPTION FACTOR E2F"/>
    <property type="match status" value="1"/>
</dbReference>
<dbReference type="EMBL" id="JACSEA010000011">
    <property type="protein sequence ID" value="KAF7388813.1"/>
    <property type="molecule type" value="Genomic_DNA"/>
</dbReference>